<gene>
    <name evidence="12" type="primary">ALG6</name>
    <name evidence="12" type="ORF">EHS25_000987</name>
</gene>
<dbReference type="UniPathway" id="UPA00378"/>
<dbReference type="AlphaFoldDB" id="A0A427YH22"/>
<comment type="caution">
    <text evidence="12">The sequence shown here is derived from an EMBL/GenBank/DDBJ whole genome shotgun (WGS) entry which is preliminary data.</text>
</comment>
<feature type="transmembrane region" description="Helical" evidence="10">
    <location>
        <begin position="265"/>
        <end position="288"/>
    </location>
</feature>
<protein>
    <recommendedName>
        <fullName evidence="10">Alpha-1,3-glucosyltransferase</fullName>
        <ecNumber evidence="10">2.4.1.-</ecNumber>
    </recommendedName>
</protein>
<keyword evidence="13" id="KW-1185">Reference proteome</keyword>
<evidence type="ECO:0000313" key="12">
    <source>
        <dbReference type="EMBL" id="RSH90382.1"/>
    </source>
</evidence>
<keyword evidence="7 10" id="KW-0256">Endoplasmic reticulum</keyword>
<keyword evidence="8 10" id="KW-1133">Transmembrane helix</keyword>
<dbReference type="PANTHER" id="PTHR12413:SF1">
    <property type="entry name" value="DOLICHYL PYROPHOSPHATE MAN9GLCNAC2 ALPHA-1,3-GLUCOSYLTRANSFERASE"/>
    <property type="match status" value="1"/>
</dbReference>
<dbReference type="STRING" id="1890683.A0A427YH22"/>
<evidence type="ECO:0000313" key="13">
    <source>
        <dbReference type="Proteomes" id="UP000279259"/>
    </source>
</evidence>
<organism evidence="12 13">
    <name type="scientific">Saitozyma podzolica</name>
    <dbReference type="NCBI Taxonomy" id="1890683"/>
    <lineage>
        <taxon>Eukaryota</taxon>
        <taxon>Fungi</taxon>
        <taxon>Dikarya</taxon>
        <taxon>Basidiomycota</taxon>
        <taxon>Agaricomycotina</taxon>
        <taxon>Tremellomycetes</taxon>
        <taxon>Tremellales</taxon>
        <taxon>Trimorphomycetaceae</taxon>
        <taxon>Saitozyma</taxon>
    </lineage>
</organism>
<comment type="pathway">
    <text evidence="2 10">Protein modification; protein glycosylation.</text>
</comment>
<evidence type="ECO:0000256" key="1">
    <source>
        <dbReference type="ARBA" id="ARBA00004477"/>
    </source>
</evidence>
<feature type="transmembrane region" description="Helical" evidence="10">
    <location>
        <begin position="594"/>
        <end position="613"/>
    </location>
</feature>
<comment type="subcellular location">
    <subcellularLocation>
        <location evidence="1 10">Endoplasmic reticulum membrane</location>
        <topology evidence="1 10">Multi-pass membrane protein</topology>
    </subcellularLocation>
</comment>
<evidence type="ECO:0000256" key="9">
    <source>
        <dbReference type="ARBA" id="ARBA00023136"/>
    </source>
</evidence>
<feature type="transmembrane region" description="Helical" evidence="10">
    <location>
        <begin position="653"/>
        <end position="673"/>
    </location>
</feature>
<dbReference type="EC" id="2.4.1.-" evidence="10"/>
<evidence type="ECO:0000256" key="2">
    <source>
        <dbReference type="ARBA" id="ARBA00004922"/>
    </source>
</evidence>
<evidence type="ECO:0000256" key="3">
    <source>
        <dbReference type="ARBA" id="ARBA00008715"/>
    </source>
</evidence>
<feature type="transmembrane region" description="Helical" evidence="10">
    <location>
        <begin position="625"/>
        <end position="647"/>
    </location>
</feature>
<keyword evidence="9 10" id="KW-0472">Membrane</keyword>
<keyword evidence="4 10" id="KW-0328">Glycosyltransferase</keyword>
<feature type="transmembrane region" description="Helical" evidence="10">
    <location>
        <begin position="384"/>
        <end position="406"/>
    </location>
</feature>
<dbReference type="Proteomes" id="UP000279259">
    <property type="component" value="Unassembled WGS sequence"/>
</dbReference>
<dbReference type="GO" id="GO:0005789">
    <property type="term" value="C:endoplasmic reticulum membrane"/>
    <property type="evidence" value="ECO:0007669"/>
    <property type="project" value="UniProtKB-SubCell"/>
</dbReference>
<dbReference type="Pfam" id="PF03155">
    <property type="entry name" value="Alg6_Alg8"/>
    <property type="match status" value="2"/>
</dbReference>
<name>A0A427YH22_9TREE</name>
<feature type="compositionally biased region" description="Polar residues" evidence="11">
    <location>
        <begin position="38"/>
        <end position="51"/>
    </location>
</feature>
<evidence type="ECO:0000256" key="4">
    <source>
        <dbReference type="ARBA" id="ARBA00022676"/>
    </source>
</evidence>
<dbReference type="EMBL" id="RSCD01000010">
    <property type="protein sequence ID" value="RSH90382.1"/>
    <property type="molecule type" value="Genomic_DNA"/>
</dbReference>
<sequence>MPRPSYEQHRAGKAATAAALGRRRGSLVESETDAESLASFSTHLTDSSQTYYPPPTRLSGTPNQHHHQHLPFPGIRQRTFSSTSRESSATYSPAPSSPSAAVGTALGVGVRDGMREKERAERRERREQRRKEKERKSTLLGDKYDSPLRRWLRWMSRSGLSAWSLPVGLAAVLVVKAAVGLGGFSGKDSPPMFGDFEAQRHWMELTLHLPTREWYTYSPEWWQLDYPPLSAYASWLCGRLGAALDPTHFALDESRGLSPPALVTYLRASVLTFEALVWWSAVVAYMVLEGRKGGRSWRSQMTGIMTVLLQPSLALIDNGHFQYNSVLLGLSLWAVIFLKRGQDVAACIAFSLALCFKQMGLYYAPAIGCYLLGKCIHLNGSKGILHLVKLGVATIATFALMFAPWISTDPQPVLWVIHRIFPLARGLFEDKVANFWCASNVAIKWRTWFSVTGLARSTSGLPACNARRPFADDHYPAVQQLQPPCPVLHPSRGNRQAEINHAQLYSHLWRRSRSDCHTTARRAVHLVHVLLPPLVPGAREEHPPPLMPLTIMMSLRGGKEGAARTEEEIWDWGVLLNNVAVFSMWPLLVRDGQALQYVTVTLLWNYVIGYSPLAVEGVLLRTLGLLVYAGIAIIHTLDSLPIAALHPARFPDLYVVLNVLLSFGVFGVAWLWATRKLVEGAWAMGGLSATKSTVKTAG</sequence>
<dbReference type="GO" id="GO:0042281">
    <property type="term" value="F:dolichyl pyrophosphate Man9GlcNAc2 alpha-1,3-glucosyltransferase activity"/>
    <property type="evidence" value="ECO:0007669"/>
    <property type="project" value="TreeGrafter"/>
</dbReference>
<keyword evidence="5 10" id="KW-0808">Transferase</keyword>
<comment type="similarity">
    <text evidence="3 10">Belongs to the ALG6/ALG8 glucosyltransferase family.</text>
</comment>
<evidence type="ECO:0000256" key="5">
    <source>
        <dbReference type="ARBA" id="ARBA00022679"/>
    </source>
</evidence>
<evidence type="ECO:0000256" key="8">
    <source>
        <dbReference type="ARBA" id="ARBA00022989"/>
    </source>
</evidence>
<feature type="compositionally biased region" description="Basic and acidic residues" evidence="11">
    <location>
        <begin position="1"/>
        <end position="10"/>
    </location>
</feature>
<evidence type="ECO:0000256" key="7">
    <source>
        <dbReference type="ARBA" id="ARBA00022824"/>
    </source>
</evidence>
<feature type="region of interest" description="Disordered" evidence="11">
    <location>
        <begin position="1"/>
        <end position="138"/>
    </location>
</feature>
<feature type="transmembrane region" description="Helical" evidence="10">
    <location>
        <begin position="160"/>
        <end position="184"/>
    </location>
</feature>
<feature type="compositionally biased region" description="Basic and acidic residues" evidence="11">
    <location>
        <begin position="112"/>
        <end position="138"/>
    </location>
</feature>
<dbReference type="PANTHER" id="PTHR12413">
    <property type="entry name" value="DOLICHYL GLYCOSYLTRANSFERASE"/>
    <property type="match status" value="1"/>
</dbReference>
<dbReference type="OrthoDB" id="5589195at2759"/>
<evidence type="ECO:0000256" key="11">
    <source>
        <dbReference type="SAM" id="MobiDB-lite"/>
    </source>
</evidence>
<proteinExistence type="inferred from homology"/>
<evidence type="ECO:0000256" key="10">
    <source>
        <dbReference type="RuleBase" id="RU363110"/>
    </source>
</evidence>
<dbReference type="InterPro" id="IPR004856">
    <property type="entry name" value="Glyco_trans_ALG6/ALG8"/>
</dbReference>
<evidence type="ECO:0000256" key="6">
    <source>
        <dbReference type="ARBA" id="ARBA00022692"/>
    </source>
</evidence>
<keyword evidence="6 10" id="KW-0812">Transmembrane</keyword>
<accession>A0A427YH22</accession>
<reference evidence="12 13" key="1">
    <citation type="submission" date="2018-11" db="EMBL/GenBank/DDBJ databases">
        <title>Genome sequence of Saitozyma podzolica DSM 27192.</title>
        <authorList>
            <person name="Aliyu H."/>
            <person name="Gorte O."/>
            <person name="Ochsenreither K."/>
        </authorList>
    </citation>
    <scope>NUCLEOTIDE SEQUENCE [LARGE SCALE GENOMIC DNA]</scope>
    <source>
        <strain evidence="12 13">DSM 27192</strain>
    </source>
</reference>
<comment type="caution">
    <text evidence="10">Lacks conserved residue(s) required for the propagation of feature annotation.</text>
</comment>
<feature type="compositionally biased region" description="Low complexity" evidence="11">
    <location>
        <begin position="76"/>
        <end position="101"/>
    </location>
</feature>